<dbReference type="GO" id="GO:0032154">
    <property type="term" value="C:cleavage furrow"/>
    <property type="evidence" value="ECO:0007669"/>
    <property type="project" value="TreeGrafter"/>
</dbReference>
<dbReference type="OrthoDB" id="5407799at2759"/>
<dbReference type="EMBL" id="OU896710">
    <property type="protein sequence ID" value="CAG9820325.1"/>
    <property type="molecule type" value="Genomic_DNA"/>
</dbReference>
<dbReference type="Proteomes" id="UP001153737">
    <property type="component" value="Chromosome 4"/>
</dbReference>
<dbReference type="PANTHER" id="PTHR46603">
    <property type="entry name" value="ABSCISSION/NOCUT CHECKPOINT REGULATOR"/>
    <property type="match status" value="1"/>
</dbReference>
<reference evidence="2" key="2">
    <citation type="submission" date="2022-10" db="EMBL/GenBank/DDBJ databases">
        <authorList>
            <consortium name="ENA_rothamsted_submissions"/>
            <consortium name="culmorum"/>
            <person name="King R."/>
        </authorList>
    </citation>
    <scope>NUCLEOTIDE SEQUENCE</scope>
</reference>
<protein>
    <recommendedName>
        <fullName evidence="1">Phorbol-ester/DAG-type domain-containing protein</fullName>
    </recommendedName>
</protein>
<name>A0A9N9SHX3_PHACE</name>
<dbReference type="GO" id="GO:0005813">
    <property type="term" value="C:centrosome"/>
    <property type="evidence" value="ECO:0007669"/>
    <property type="project" value="TreeGrafter"/>
</dbReference>
<dbReference type="AlphaFoldDB" id="A0A9N9SHX3"/>
<evidence type="ECO:0000313" key="2">
    <source>
        <dbReference type="EMBL" id="CAG9820325.1"/>
    </source>
</evidence>
<accession>A0A9N9SHX3</accession>
<dbReference type="GO" id="GO:0030496">
    <property type="term" value="C:midbody"/>
    <property type="evidence" value="ECO:0007669"/>
    <property type="project" value="TreeGrafter"/>
</dbReference>
<dbReference type="SUPFAM" id="SSF57903">
    <property type="entry name" value="FYVE/PHD zinc finger"/>
    <property type="match status" value="1"/>
</dbReference>
<keyword evidence="3" id="KW-1185">Reference proteome</keyword>
<reference evidence="2" key="1">
    <citation type="submission" date="2022-01" db="EMBL/GenBank/DDBJ databases">
        <authorList>
            <person name="King R."/>
        </authorList>
    </citation>
    <scope>NUCLEOTIDE SEQUENCE</scope>
</reference>
<evidence type="ECO:0000259" key="1">
    <source>
        <dbReference type="PROSITE" id="PS50081"/>
    </source>
</evidence>
<organism evidence="2 3">
    <name type="scientific">Phaedon cochleariae</name>
    <name type="common">Mustard beetle</name>
    <dbReference type="NCBI Taxonomy" id="80249"/>
    <lineage>
        <taxon>Eukaryota</taxon>
        <taxon>Metazoa</taxon>
        <taxon>Ecdysozoa</taxon>
        <taxon>Arthropoda</taxon>
        <taxon>Hexapoda</taxon>
        <taxon>Insecta</taxon>
        <taxon>Pterygota</taxon>
        <taxon>Neoptera</taxon>
        <taxon>Endopterygota</taxon>
        <taxon>Coleoptera</taxon>
        <taxon>Polyphaga</taxon>
        <taxon>Cucujiformia</taxon>
        <taxon>Chrysomeloidea</taxon>
        <taxon>Chrysomelidae</taxon>
        <taxon>Chrysomelinae</taxon>
        <taxon>Chrysomelini</taxon>
        <taxon>Phaedon</taxon>
    </lineage>
</organism>
<feature type="domain" description="Phorbol-ester/DAG-type" evidence="1">
    <location>
        <begin position="1"/>
        <end position="38"/>
    </location>
</feature>
<proteinExistence type="predicted"/>
<dbReference type="PROSITE" id="PS50081">
    <property type="entry name" value="ZF_DAG_PE_2"/>
    <property type="match status" value="1"/>
</dbReference>
<dbReference type="PANTHER" id="PTHR46603:SF1">
    <property type="entry name" value="ABSCISSION_NOCUT CHECKPOINT REGULATOR"/>
    <property type="match status" value="1"/>
</dbReference>
<sequence>MSCNHCNTKFNFFHRELGCSTCGLSFCSKCLKKGPNLCKLCFSKSSSGQTSEQSNVPPPDKFIKRLENLQNPTVSPVKIYKQDVDSDAFKSGLNAKDKELVERLEKIKNDGKRPVPSDSEIRQRLAKLKGQNEYVETSSKPLFTVDKRTDQEKIDSLLEQFNSEKDIELAHNPANEIEVRLAALREQGVRPNEGSYISNLQDSSGSEEEIDKITKKVMAEVALEEKPRPQT</sequence>
<dbReference type="GO" id="GO:0009838">
    <property type="term" value="P:abscission"/>
    <property type="evidence" value="ECO:0007669"/>
    <property type="project" value="TreeGrafter"/>
</dbReference>
<dbReference type="GO" id="GO:0044878">
    <property type="term" value="P:mitotic cytokinesis checkpoint signaling"/>
    <property type="evidence" value="ECO:0007669"/>
    <property type="project" value="TreeGrafter"/>
</dbReference>
<dbReference type="GO" id="GO:0032266">
    <property type="term" value="F:phosphatidylinositol-3-phosphate binding"/>
    <property type="evidence" value="ECO:0007669"/>
    <property type="project" value="TreeGrafter"/>
</dbReference>
<dbReference type="InterPro" id="IPR002219">
    <property type="entry name" value="PKC_DAG/PE"/>
</dbReference>
<gene>
    <name evidence="2" type="ORF">PHAECO_LOCUS8658</name>
</gene>
<evidence type="ECO:0000313" key="3">
    <source>
        <dbReference type="Proteomes" id="UP001153737"/>
    </source>
</evidence>
<dbReference type="InterPro" id="IPR011011">
    <property type="entry name" value="Znf_FYVE_PHD"/>
</dbReference>